<evidence type="ECO:0000313" key="1">
    <source>
        <dbReference type="EMBL" id="SMO69987.1"/>
    </source>
</evidence>
<organism evidence="1 2">
    <name type="scientific">Dietzia kunjamensis subsp. schimae</name>
    <dbReference type="NCBI Taxonomy" id="498198"/>
    <lineage>
        <taxon>Bacteria</taxon>
        <taxon>Bacillati</taxon>
        <taxon>Actinomycetota</taxon>
        <taxon>Actinomycetes</taxon>
        <taxon>Mycobacteriales</taxon>
        <taxon>Dietziaceae</taxon>
        <taxon>Dietzia</taxon>
    </lineage>
</organism>
<proteinExistence type="predicted"/>
<evidence type="ECO:0008006" key="3">
    <source>
        <dbReference type="Google" id="ProtNLM"/>
    </source>
</evidence>
<dbReference type="Gene3D" id="2.130.10.10">
    <property type="entry name" value="YVTN repeat-like/Quinoprotein amine dehydrogenase"/>
    <property type="match status" value="1"/>
</dbReference>
<dbReference type="Proteomes" id="UP000315460">
    <property type="component" value="Unassembled WGS sequence"/>
</dbReference>
<sequence length="127" mass="13446">MADATAPRELSSFAAPPGEIYWTAFSADDDLLMLTSSTGQVTVVDVSDPAGPQPWAVLGSTTDPLLYQGRSASPTGGLLAVGVEGAMWMWQLDPDRVVSEACAGGVQLTAEEWDRHFPDTEPFDLCG</sequence>
<dbReference type="EMBL" id="FXTG01000004">
    <property type="protein sequence ID" value="SMO69987.1"/>
    <property type="molecule type" value="Genomic_DNA"/>
</dbReference>
<dbReference type="SUPFAM" id="SSF101908">
    <property type="entry name" value="Putative isomerase YbhE"/>
    <property type="match status" value="1"/>
</dbReference>
<dbReference type="InterPro" id="IPR015943">
    <property type="entry name" value="WD40/YVTN_repeat-like_dom_sf"/>
</dbReference>
<dbReference type="RefSeq" id="WP_154830010.1">
    <property type="nucleotide sequence ID" value="NZ_BAAAQH010000012.1"/>
</dbReference>
<comment type="caution">
    <text evidence="1">The sequence shown here is derived from an EMBL/GenBank/DDBJ whole genome shotgun (WGS) entry which is preliminary data.</text>
</comment>
<accession>A0ABY1N1L9</accession>
<keyword evidence="2" id="KW-1185">Reference proteome</keyword>
<protein>
    <recommendedName>
        <fullName evidence="3">WD40 repeat protein</fullName>
    </recommendedName>
</protein>
<reference evidence="1 2" key="1">
    <citation type="submission" date="2017-05" db="EMBL/GenBank/DDBJ databases">
        <authorList>
            <person name="Varghese N."/>
            <person name="Submissions S."/>
        </authorList>
    </citation>
    <scope>NUCLEOTIDE SEQUENCE [LARGE SCALE GENOMIC DNA]</scope>
    <source>
        <strain evidence="1 2">DSM 45139</strain>
    </source>
</reference>
<name>A0ABY1N1L9_9ACTN</name>
<gene>
    <name evidence="1" type="ORF">SAMN06265174_10433</name>
</gene>
<evidence type="ECO:0000313" key="2">
    <source>
        <dbReference type="Proteomes" id="UP000315460"/>
    </source>
</evidence>